<proteinExistence type="predicted"/>
<name>A0A562TZF3_9SPHI</name>
<dbReference type="EMBL" id="VLLI01000009">
    <property type="protein sequence ID" value="TWI98220.1"/>
    <property type="molecule type" value="Genomic_DNA"/>
</dbReference>
<reference evidence="2 3" key="1">
    <citation type="submission" date="2019-07" db="EMBL/GenBank/DDBJ databases">
        <title>Genomic Encyclopedia of Archaeal and Bacterial Type Strains, Phase II (KMG-II): from individual species to whole genera.</title>
        <authorList>
            <person name="Goeker M."/>
        </authorList>
    </citation>
    <scope>NUCLEOTIDE SEQUENCE [LARGE SCALE GENOMIC DNA]</scope>
    <source>
        <strain evidence="2 3">ATCC BAA-1854</strain>
    </source>
</reference>
<dbReference type="AlphaFoldDB" id="A0A562TZF3"/>
<evidence type="ECO:0008006" key="4">
    <source>
        <dbReference type="Google" id="ProtNLM"/>
    </source>
</evidence>
<dbReference type="SUPFAM" id="SSF82185">
    <property type="entry name" value="Histone H3 K4-specific methyltransferase SET7/9 N-terminal domain"/>
    <property type="match status" value="1"/>
</dbReference>
<dbReference type="OrthoDB" id="649093at2"/>
<evidence type="ECO:0000313" key="3">
    <source>
        <dbReference type="Proteomes" id="UP000317010"/>
    </source>
</evidence>
<keyword evidence="3" id="KW-1185">Reference proteome</keyword>
<evidence type="ECO:0000256" key="1">
    <source>
        <dbReference type="SAM" id="SignalP"/>
    </source>
</evidence>
<evidence type="ECO:0000313" key="2">
    <source>
        <dbReference type="EMBL" id="TWI98220.1"/>
    </source>
</evidence>
<keyword evidence="1" id="KW-0732">Signal</keyword>
<dbReference type="Gene3D" id="3.90.930.1">
    <property type="match status" value="1"/>
</dbReference>
<sequence length="216" mass="24342">MIKSLLTLILSACFFLAFAQKKDTSVYYVTKSGKIVSTKDSADYFAMILPPDTSIDKNLSIIKEYYKNGKIRLIGNATITGLKFQGSVISFFPNGHKMSIKNYDTGSPSGDLIEYYPNGKFYNKKSYTDELIESDRELLYKECNDSTGKVLAENGHGKWIKFNDDFTKVLEQGNIVDGKRDSVWTIAVTDSTGFMESYHDGALIKRQPCIISHNKF</sequence>
<feature type="chain" id="PRO_5022159882" description="MORN repeat protein" evidence="1">
    <location>
        <begin position="20"/>
        <end position="216"/>
    </location>
</feature>
<gene>
    <name evidence="2" type="ORF">JN11_03299</name>
</gene>
<comment type="caution">
    <text evidence="2">The sequence shown here is derived from an EMBL/GenBank/DDBJ whole genome shotgun (WGS) entry which is preliminary data.</text>
</comment>
<dbReference type="Proteomes" id="UP000317010">
    <property type="component" value="Unassembled WGS sequence"/>
</dbReference>
<organism evidence="2 3">
    <name type="scientific">Mucilaginibacter frigoritolerans</name>
    <dbReference type="NCBI Taxonomy" id="652788"/>
    <lineage>
        <taxon>Bacteria</taxon>
        <taxon>Pseudomonadati</taxon>
        <taxon>Bacteroidota</taxon>
        <taxon>Sphingobacteriia</taxon>
        <taxon>Sphingobacteriales</taxon>
        <taxon>Sphingobacteriaceae</taxon>
        <taxon>Mucilaginibacter</taxon>
    </lineage>
</organism>
<feature type="signal peptide" evidence="1">
    <location>
        <begin position="1"/>
        <end position="19"/>
    </location>
</feature>
<accession>A0A562TZF3</accession>
<protein>
    <recommendedName>
        <fullName evidence="4">MORN repeat protein</fullName>
    </recommendedName>
</protein>
<dbReference type="RefSeq" id="WP_144914225.1">
    <property type="nucleotide sequence ID" value="NZ_VLLI01000009.1"/>
</dbReference>